<evidence type="ECO:0000313" key="2">
    <source>
        <dbReference type="EMBL" id="RYR01256.1"/>
    </source>
</evidence>
<dbReference type="Proteomes" id="UP000289738">
    <property type="component" value="Chromosome B06"/>
</dbReference>
<reference evidence="2 3" key="1">
    <citation type="submission" date="2019-01" db="EMBL/GenBank/DDBJ databases">
        <title>Sequencing of cultivated peanut Arachis hypogaea provides insights into genome evolution and oil improvement.</title>
        <authorList>
            <person name="Chen X."/>
        </authorList>
    </citation>
    <scope>NUCLEOTIDE SEQUENCE [LARGE SCALE GENOMIC DNA]</scope>
    <source>
        <strain evidence="3">cv. Fuhuasheng</strain>
        <tissue evidence="2">Leaves</tissue>
    </source>
</reference>
<evidence type="ECO:0000313" key="3">
    <source>
        <dbReference type="Proteomes" id="UP000289738"/>
    </source>
</evidence>
<dbReference type="AlphaFoldDB" id="A0A444YH58"/>
<proteinExistence type="predicted"/>
<sequence length="107" mass="11952">MYSPRNEAKECVRKKGDQTEDKARNQAPYYCEGGDMVEAIKRANGVHFPEEVEARVAFSSIVGGGLAEEAKSINADFLLLVAQEIQKTRMEVPRELASIALNILYYL</sequence>
<protein>
    <submittedName>
        <fullName evidence="2">Uncharacterized protein</fullName>
    </submittedName>
</protein>
<name>A0A444YH58_ARAHY</name>
<feature type="region of interest" description="Disordered" evidence="1">
    <location>
        <begin position="1"/>
        <end position="22"/>
    </location>
</feature>
<keyword evidence="3" id="KW-1185">Reference proteome</keyword>
<accession>A0A444YH58</accession>
<comment type="caution">
    <text evidence="2">The sequence shown here is derived from an EMBL/GenBank/DDBJ whole genome shotgun (WGS) entry which is preliminary data.</text>
</comment>
<gene>
    <name evidence="2" type="ORF">Ahy_B06g080128</name>
</gene>
<evidence type="ECO:0000256" key="1">
    <source>
        <dbReference type="SAM" id="MobiDB-lite"/>
    </source>
</evidence>
<dbReference type="EMBL" id="SDMP01000016">
    <property type="protein sequence ID" value="RYR01256.1"/>
    <property type="molecule type" value="Genomic_DNA"/>
</dbReference>
<organism evidence="2 3">
    <name type="scientific">Arachis hypogaea</name>
    <name type="common">Peanut</name>
    <dbReference type="NCBI Taxonomy" id="3818"/>
    <lineage>
        <taxon>Eukaryota</taxon>
        <taxon>Viridiplantae</taxon>
        <taxon>Streptophyta</taxon>
        <taxon>Embryophyta</taxon>
        <taxon>Tracheophyta</taxon>
        <taxon>Spermatophyta</taxon>
        <taxon>Magnoliopsida</taxon>
        <taxon>eudicotyledons</taxon>
        <taxon>Gunneridae</taxon>
        <taxon>Pentapetalae</taxon>
        <taxon>rosids</taxon>
        <taxon>fabids</taxon>
        <taxon>Fabales</taxon>
        <taxon>Fabaceae</taxon>
        <taxon>Papilionoideae</taxon>
        <taxon>50 kb inversion clade</taxon>
        <taxon>dalbergioids sensu lato</taxon>
        <taxon>Dalbergieae</taxon>
        <taxon>Pterocarpus clade</taxon>
        <taxon>Arachis</taxon>
    </lineage>
</organism>